<dbReference type="EMBL" id="CP039352">
    <property type="protein sequence ID" value="QCE03307.1"/>
    <property type="molecule type" value="Genomic_DNA"/>
</dbReference>
<protein>
    <submittedName>
        <fullName evidence="2">Uncharacterized protein</fullName>
    </submittedName>
</protein>
<evidence type="ECO:0000313" key="3">
    <source>
        <dbReference type="Proteomes" id="UP000501690"/>
    </source>
</evidence>
<dbReference type="AlphaFoldDB" id="A0A4D6MTU0"/>
<dbReference type="Proteomes" id="UP000501690">
    <property type="component" value="Linkage Group LG8"/>
</dbReference>
<name>A0A4D6MTU0_VIGUN</name>
<accession>A0A4D6MTU0</accession>
<proteinExistence type="predicted"/>
<evidence type="ECO:0000313" key="2">
    <source>
        <dbReference type="EMBL" id="QCE03307.1"/>
    </source>
</evidence>
<keyword evidence="3" id="KW-1185">Reference proteome</keyword>
<evidence type="ECO:0000256" key="1">
    <source>
        <dbReference type="SAM" id="MobiDB-lite"/>
    </source>
</evidence>
<gene>
    <name evidence="2" type="ORF">DEO72_LG8g1331</name>
</gene>
<organism evidence="2 3">
    <name type="scientific">Vigna unguiculata</name>
    <name type="common">Cowpea</name>
    <dbReference type="NCBI Taxonomy" id="3917"/>
    <lineage>
        <taxon>Eukaryota</taxon>
        <taxon>Viridiplantae</taxon>
        <taxon>Streptophyta</taxon>
        <taxon>Embryophyta</taxon>
        <taxon>Tracheophyta</taxon>
        <taxon>Spermatophyta</taxon>
        <taxon>Magnoliopsida</taxon>
        <taxon>eudicotyledons</taxon>
        <taxon>Gunneridae</taxon>
        <taxon>Pentapetalae</taxon>
        <taxon>rosids</taxon>
        <taxon>fabids</taxon>
        <taxon>Fabales</taxon>
        <taxon>Fabaceae</taxon>
        <taxon>Papilionoideae</taxon>
        <taxon>50 kb inversion clade</taxon>
        <taxon>NPAAA clade</taxon>
        <taxon>indigoferoid/millettioid clade</taxon>
        <taxon>Phaseoleae</taxon>
        <taxon>Vigna</taxon>
    </lineage>
</organism>
<sequence length="126" mass="14186">MLLGRNLSPCAPTPREGQVIPLTCSPKPSKNITFLRSYKQLPLPAHQNPTRVPLLPAHQNPVRTPLTKTHKQQLLPAHQNPARVSPLPAHQNPVRALPTLRLTNNNPCLLIKTQQEYHPYLLTKTR</sequence>
<reference evidence="2 3" key="1">
    <citation type="submission" date="2019-04" db="EMBL/GenBank/DDBJ databases">
        <title>An improved genome assembly and genetic linkage map for asparagus bean, Vigna unguiculata ssp. sesquipedialis.</title>
        <authorList>
            <person name="Xia Q."/>
            <person name="Zhang R."/>
            <person name="Dong Y."/>
        </authorList>
    </citation>
    <scope>NUCLEOTIDE SEQUENCE [LARGE SCALE GENOMIC DNA]</scope>
    <source>
        <tissue evidence="2">Leaf</tissue>
    </source>
</reference>
<feature type="region of interest" description="Disordered" evidence="1">
    <location>
        <begin position="67"/>
        <end position="90"/>
    </location>
</feature>